<evidence type="ECO:0000256" key="7">
    <source>
        <dbReference type="ARBA" id="ARBA00022927"/>
    </source>
</evidence>
<evidence type="ECO:0000256" key="9">
    <source>
        <dbReference type="ARBA" id="ARBA00023010"/>
    </source>
</evidence>
<comment type="subcellular location">
    <subcellularLocation>
        <location evidence="1">Mitochondrion inner membrane</location>
        <topology evidence="1">Peripheral membrane protein</topology>
    </subcellularLocation>
</comment>
<keyword evidence="11 13" id="KW-0472">Membrane</keyword>
<dbReference type="PANTHER" id="PTHR10721:SF1">
    <property type="entry name" value="MITOCHONDRIAL IMPORT INNER MEMBRANE TRANSLOCASE SUBUNIT TIM44"/>
    <property type="match status" value="1"/>
</dbReference>
<evidence type="ECO:0000256" key="8">
    <source>
        <dbReference type="ARBA" id="ARBA00022946"/>
    </source>
</evidence>
<dbReference type="SMART" id="SM00978">
    <property type="entry name" value="Tim44"/>
    <property type="match status" value="1"/>
</dbReference>
<dbReference type="STRING" id="1331196.A0A1B9IXU6"/>
<dbReference type="Proteomes" id="UP000092583">
    <property type="component" value="Unassembled WGS sequence"/>
</dbReference>
<name>A0A1B9IXU6_9TREE</name>
<dbReference type="PANTHER" id="PTHR10721">
    <property type="entry name" value="MITOCHONDRIAL IMPORT INNER MEMBRANE TRANSLOCASE SUBUNIT TIM44"/>
    <property type="match status" value="1"/>
</dbReference>
<feature type="compositionally biased region" description="Low complexity" evidence="14">
    <location>
        <begin position="30"/>
        <end position="42"/>
    </location>
</feature>
<gene>
    <name evidence="16" type="ORF">L486_03044</name>
</gene>
<protein>
    <recommendedName>
        <fullName evidence="12 13">Mitochondrial import inner membrane translocase subunit TIM44</fullName>
    </recommendedName>
</protein>
<evidence type="ECO:0000256" key="5">
    <source>
        <dbReference type="ARBA" id="ARBA00022792"/>
    </source>
</evidence>
<keyword evidence="3 13" id="KW-0813">Transport</keyword>
<keyword evidence="4" id="KW-0547">Nucleotide-binding</keyword>
<keyword evidence="5 13" id="KW-0999">Mitochondrion inner membrane</keyword>
<feature type="compositionally biased region" description="Basic and acidic residues" evidence="14">
    <location>
        <begin position="43"/>
        <end position="61"/>
    </location>
</feature>
<evidence type="ECO:0000313" key="17">
    <source>
        <dbReference type="Proteomes" id="UP000092583"/>
    </source>
</evidence>
<evidence type="ECO:0000256" key="2">
    <source>
        <dbReference type="ARBA" id="ARBA00009597"/>
    </source>
</evidence>
<evidence type="ECO:0000259" key="15">
    <source>
        <dbReference type="SMART" id="SM00978"/>
    </source>
</evidence>
<evidence type="ECO:0000256" key="1">
    <source>
        <dbReference type="ARBA" id="ARBA00004637"/>
    </source>
</evidence>
<evidence type="ECO:0000256" key="6">
    <source>
        <dbReference type="ARBA" id="ARBA00022840"/>
    </source>
</evidence>
<keyword evidence="17" id="KW-1185">Reference proteome</keyword>
<evidence type="ECO:0000256" key="4">
    <source>
        <dbReference type="ARBA" id="ARBA00022741"/>
    </source>
</evidence>
<evidence type="ECO:0000256" key="13">
    <source>
        <dbReference type="PIRNR" id="PIRNR037871"/>
    </source>
</evidence>
<dbReference type="SUPFAM" id="SSF54427">
    <property type="entry name" value="NTF2-like"/>
    <property type="match status" value="1"/>
</dbReference>
<dbReference type="InterPro" id="IPR017303">
    <property type="entry name" value="Tim44"/>
</dbReference>
<feature type="region of interest" description="Disordered" evidence="14">
    <location>
        <begin position="30"/>
        <end position="70"/>
    </location>
</feature>
<keyword evidence="7 13" id="KW-0653">Protein transport</keyword>
<accession>A0A1B9IXU6</accession>
<dbReference type="GO" id="GO:0005524">
    <property type="term" value="F:ATP binding"/>
    <property type="evidence" value="ECO:0007669"/>
    <property type="project" value="UniProtKB-KW"/>
</dbReference>
<keyword evidence="9 13" id="KW-0811">Translocation</keyword>
<dbReference type="Gene3D" id="3.10.450.240">
    <property type="match status" value="1"/>
</dbReference>
<dbReference type="InterPro" id="IPR039544">
    <property type="entry name" value="Tim44-like"/>
</dbReference>
<keyword evidence="6" id="KW-0067">ATP-binding</keyword>
<dbReference type="GO" id="GO:0005743">
    <property type="term" value="C:mitochondrial inner membrane"/>
    <property type="evidence" value="ECO:0007669"/>
    <property type="project" value="UniProtKB-SubCell"/>
</dbReference>
<comment type="similarity">
    <text evidence="2 13">Belongs to the Tim44 family.</text>
</comment>
<sequence>MRSRPVFLRALKLQQQPILRPRVSTRSATLPLSLRPLSTSSRLLEEAKQQSKENQKKRPPPEDNAPPQSPWKVFTQVLKEEIEKNKGWQDNVKQLQGDVDKMADSAAMKRARDLYEKTRITNLIKNNSRIQAAVGDLQKAGISVHDAVQHALRDSEVLKAISAATSRFVSAATSATQPIRDTKTYQVIAESIEDAFDDTTGMSSRYGGYEEKEARRKKRELRAIRAAKAGKKVVKKVEENPEAGEALVLSDRPEPVSRFGFIKESPTYQRWLETYYESDSPFISALRTVGSKVGSLFEENETAQVIKAMKEIDPSFRMDSWTGELREYIVPEVVDAYLSADRESLKQWCGEATFNVLWATMGQYIKQGLVSDSKILDIKHVDVSSGKMLENNVPVFVITFATQEQLLFRSAKTGEVIVGSERDVEQCRYAMVITRVEKELENELTGGWKVVEMARRGAKGGL</sequence>
<evidence type="ECO:0000256" key="12">
    <source>
        <dbReference type="ARBA" id="ARBA00074309"/>
    </source>
</evidence>
<dbReference type="GO" id="GO:0030150">
    <property type="term" value="P:protein import into mitochondrial matrix"/>
    <property type="evidence" value="ECO:0007669"/>
    <property type="project" value="InterPro"/>
</dbReference>
<reference evidence="16 17" key="1">
    <citation type="submission" date="2013-07" db="EMBL/GenBank/DDBJ databases">
        <title>The Genome Sequence of Kwoniella mangroviensis CBS10435.</title>
        <authorList>
            <consortium name="The Broad Institute Genome Sequencing Platform"/>
            <person name="Cuomo C."/>
            <person name="Litvintseva A."/>
            <person name="Chen Y."/>
            <person name="Heitman J."/>
            <person name="Sun S."/>
            <person name="Springer D."/>
            <person name="Dromer F."/>
            <person name="Young S.K."/>
            <person name="Zeng Q."/>
            <person name="Gargeya S."/>
            <person name="Fitzgerald M."/>
            <person name="Abouelleil A."/>
            <person name="Alvarado L."/>
            <person name="Berlin A.M."/>
            <person name="Chapman S.B."/>
            <person name="Dewar J."/>
            <person name="Goldberg J."/>
            <person name="Griggs A."/>
            <person name="Gujja S."/>
            <person name="Hansen M."/>
            <person name="Howarth C."/>
            <person name="Imamovic A."/>
            <person name="Larimer J."/>
            <person name="McCowan C."/>
            <person name="Murphy C."/>
            <person name="Pearson M."/>
            <person name="Priest M."/>
            <person name="Roberts A."/>
            <person name="Saif S."/>
            <person name="Shea T."/>
            <person name="Sykes S."/>
            <person name="Wortman J."/>
            <person name="Nusbaum C."/>
            <person name="Birren B."/>
        </authorList>
    </citation>
    <scope>NUCLEOTIDE SEQUENCE [LARGE SCALE GENOMIC DNA]</scope>
    <source>
        <strain evidence="16 17">CBS 10435</strain>
    </source>
</reference>
<dbReference type="AlphaFoldDB" id="A0A1B9IXU6"/>
<feature type="domain" description="Tim44-like" evidence="15">
    <location>
        <begin position="302"/>
        <end position="455"/>
    </location>
</feature>
<dbReference type="PIRSF" id="PIRSF037871">
    <property type="entry name" value="TIM44"/>
    <property type="match status" value="1"/>
</dbReference>
<organism evidence="16 17">
    <name type="scientific">Kwoniella mangroviensis CBS 10435</name>
    <dbReference type="NCBI Taxonomy" id="1331196"/>
    <lineage>
        <taxon>Eukaryota</taxon>
        <taxon>Fungi</taxon>
        <taxon>Dikarya</taxon>
        <taxon>Basidiomycota</taxon>
        <taxon>Agaricomycotina</taxon>
        <taxon>Tremellomycetes</taxon>
        <taxon>Tremellales</taxon>
        <taxon>Cryptococcaceae</taxon>
        <taxon>Kwoniella</taxon>
    </lineage>
</organism>
<dbReference type="Pfam" id="PF04280">
    <property type="entry name" value="Tim44"/>
    <property type="match status" value="1"/>
</dbReference>
<dbReference type="InterPro" id="IPR032710">
    <property type="entry name" value="NTF2-like_dom_sf"/>
</dbReference>
<dbReference type="OrthoDB" id="10265990at2759"/>
<evidence type="ECO:0000256" key="11">
    <source>
        <dbReference type="ARBA" id="ARBA00023136"/>
    </source>
</evidence>
<evidence type="ECO:0000256" key="10">
    <source>
        <dbReference type="ARBA" id="ARBA00023128"/>
    </source>
</evidence>
<keyword evidence="8" id="KW-0809">Transit peptide</keyword>
<dbReference type="GO" id="GO:0051087">
    <property type="term" value="F:protein-folding chaperone binding"/>
    <property type="evidence" value="ECO:0007669"/>
    <property type="project" value="InterPro"/>
</dbReference>
<proteinExistence type="inferred from homology"/>
<dbReference type="EMBL" id="KI669460">
    <property type="protein sequence ID" value="OCF60361.1"/>
    <property type="molecule type" value="Genomic_DNA"/>
</dbReference>
<reference evidence="17" key="2">
    <citation type="submission" date="2013-12" db="EMBL/GenBank/DDBJ databases">
        <title>Evolution of pathogenesis and genome organization in the Tremellales.</title>
        <authorList>
            <person name="Cuomo C."/>
            <person name="Litvintseva A."/>
            <person name="Heitman J."/>
            <person name="Chen Y."/>
            <person name="Sun S."/>
            <person name="Springer D."/>
            <person name="Dromer F."/>
            <person name="Young S."/>
            <person name="Zeng Q."/>
            <person name="Chapman S."/>
            <person name="Gujja S."/>
            <person name="Saif S."/>
            <person name="Birren B."/>
        </authorList>
    </citation>
    <scope>NUCLEOTIDE SEQUENCE [LARGE SCALE GENOMIC DNA]</scope>
    <source>
        <strain evidence="17">CBS 10435</strain>
    </source>
</reference>
<evidence type="ECO:0000313" key="16">
    <source>
        <dbReference type="EMBL" id="OCF60361.1"/>
    </source>
</evidence>
<comment type="function">
    <text evidence="13">Essential component of the PAM complex, a complex required for the translocation of transit peptide-containing proteins from the inner membrane into the mitochondrial matrix in an ATP-dependent manner.</text>
</comment>
<keyword evidence="10 13" id="KW-0496">Mitochondrion</keyword>
<evidence type="ECO:0000256" key="3">
    <source>
        <dbReference type="ARBA" id="ARBA00022448"/>
    </source>
</evidence>
<dbReference type="FunFam" id="3.10.450.240:FF:000002">
    <property type="entry name" value="Mitochondrial import inner membrane translocase subunit TIM44"/>
    <property type="match status" value="1"/>
</dbReference>
<evidence type="ECO:0000256" key="14">
    <source>
        <dbReference type="SAM" id="MobiDB-lite"/>
    </source>
</evidence>
<dbReference type="InterPro" id="IPR007379">
    <property type="entry name" value="Tim44-like_dom"/>
</dbReference>